<comment type="caution">
    <text evidence="6">The sequence shown here is derived from an EMBL/GenBank/DDBJ whole genome shotgun (WGS) entry which is preliminary data.</text>
</comment>
<dbReference type="InterPro" id="IPR012336">
    <property type="entry name" value="Thioredoxin-like_fold"/>
</dbReference>
<dbReference type="PANTHER" id="PTHR42852:SF6">
    <property type="entry name" value="THIOL:DISULFIDE INTERCHANGE PROTEIN DSBE"/>
    <property type="match status" value="1"/>
</dbReference>
<evidence type="ECO:0000313" key="6">
    <source>
        <dbReference type="EMBL" id="GAA4789179.1"/>
    </source>
</evidence>
<comment type="subcellular location">
    <subcellularLocation>
        <location evidence="1">Cell envelope</location>
    </subcellularLocation>
</comment>
<dbReference type="CDD" id="cd02966">
    <property type="entry name" value="TlpA_like_family"/>
    <property type="match status" value="1"/>
</dbReference>
<dbReference type="Gene3D" id="3.40.30.10">
    <property type="entry name" value="Glutaredoxin"/>
    <property type="match status" value="1"/>
</dbReference>
<dbReference type="PANTHER" id="PTHR42852">
    <property type="entry name" value="THIOL:DISULFIDE INTERCHANGE PROTEIN DSBE"/>
    <property type="match status" value="1"/>
</dbReference>
<keyword evidence="7" id="KW-1185">Reference proteome</keyword>
<protein>
    <recommendedName>
        <fullName evidence="5">Thioredoxin domain-containing protein</fullName>
    </recommendedName>
</protein>
<evidence type="ECO:0000313" key="7">
    <source>
        <dbReference type="Proteomes" id="UP001501411"/>
    </source>
</evidence>
<proteinExistence type="predicted"/>
<dbReference type="PROSITE" id="PS51352">
    <property type="entry name" value="THIOREDOXIN_2"/>
    <property type="match status" value="1"/>
</dbReference>
<evidence type="ECO:0000259" key="5">
    <source>
        <dbReference type="PROSITE" id="PS51352"/>
    </source>
</evidence>
<dbReference type="InterPro" id="IPR013766">
    <property type="entry name" value="Thioredoxin_domain"/>
</dbReference>
<dbReference type="EMBL" id="BAABIQ010000008">
    <property type="protein sequence ID" value="GAA4789179.1"/>
    <property type="molecule type" value="Genomic_DNA"/>
</dbReference>
<gene>
    <name evidence="6" type="ORF">GCM10023231_16850</name>
</gene>
<accession>A0ABP9B189</accession>
<dbReference type="InterPro" id="IPR036249">
    <property type="entry name" value="Thioredoxin-like_sf"/>
</dbReference>
<name>A0ABP9B189_9SPHI</name>
<evidence type="ECO:0000256" key="4">
    <source>
        <dbReference type="ARBA" id="ARBA00023284"/>
    </source>
</evidence>
<sequence length="643" mass="74589">MTTPFAQEKATRYLPAALQNSGIYHIAAVRTVDTATFVDVRITFIPNWWSMFSKTNFIRKTGTDQKLFPKGLVGGVFGEKLWTPKSGDTLVTLIFDPIPKHVKQLDFGEDDKTYIYGVQLNGKELHAAEKQINKEKEALKWIDAELAKSQNNEVLQSYNDENFFRKDSARIVGYIRGYDKRLGFSSGIIYNSNELTREDFPTTIKIHDDGRFEVGLALQHPAIHYLVINDSAIDHVYLEPGHTLGMVLDWEDFLQRDRYRNGSYTAKHTQYFGVLGAFNQELFGIDINKPDYQQLRDAQKVVVPIDFKHKQIRQWKAEKKRVDSLLQARNAGTKLSSLVKVQVDLAYANYLFEYANNRDYYSKQDTANQILRMPISEDYFDFVRSLNLNDQTYLVSNDFSGFINRFEYSPLFPWQESSRAKDSYAYFDSVAVKHFSEIPLMVQVAKIRTVQYQIAFLQDSIQLDHIIGQATRTLPLDFLKAEVFRLKVEKLKRDAGYDLPDTYGANVFRKIVDKYKGKVLMVDFWAEWCGPCRAGIEGHLADREKYANHADLAFLFVTDDSTGEDFYKDYTEKQKMVNSYKISNEDYLALRELFKFNGIPHYVLVGADGRILDDNFQMHNWKYELTRRLPEKFPLKEFSAIQQ</sequence>
<feature type="domain" description="Thioredoxin" evidence="5">
    <location>
        <begin position="488"/>
        <end position="643"/>
    </location>
</feature>
<keyword evidence="2" id="KW-0201">Cytochrome c-type biogenesis</keyword>
<evidence type="ECO:0000256" key="1">
    <source>
        <dbReference type="ARBA" id="ARBA00004196"/>
    </source>
</evidence>
<keyword evidence="3" id="KW-1015">Disulfide bond</keyword>
<dbReference type="SUPFAM" id="SSF52833">
    <property type="entry name" value="Thioredoxin-like"/>
    <property type="match status" value="1"/>
</dbReference>
<dbReference type="Pfam" id="PF13905">
    <property type="entry name" value="Thioredoxin_8"/>
    <property type="match status" value="1"/>
</dbReference>
<organism evidence="6 7">
    <name type="scientific">Olivibacter ginsenosidimutans</name>
    <dbReference type="NCBI Taxonomy" id="1176537"/>
    <lineage>
        <taxon>Bacteria</taxon>
        <taxon>Pseudomonadati</taxon>
        <taxon>Bacteroidota</taxon>
        <taxon>Sphingobacteriia</taxon>
        <taxon>Sphingobacteriales</taxon>
        <taxon>Sphingobacteriaceae</taxon>
        <taxon>Olivibacter</taxon>
    </lineage>
</organism>
<evidence type="ECO:0000256" key="2">
    <source>
        <dbReference type="ARBA" id="ARBA00022748"/>
    </source>
</evidence>
<dbReference type="InterPro" id="IPR050553">
    <property type="entry name" value="Thioredoxin_ResA/DsbE_sf"/>
</dbReference>
<evidence type="ECO:0000256" key="3">
    <source>
        <dbReference type="ARBA" id="ARBA00023157"/>
    </source>
</evidence>
<keyword evidence="4" id="KW-0676">Redox-active center</keyword>
<dbReference type="Proteomes" id="UP001501411">
    <property type="component" value="Unassembled WGS sequence"/>
</dbReference>
<reference evidence="7" key="1">
    <citation type="journal article" date="2019" name="Int. J. Syst. Evol. Microbiol.">
        <title>The Global Catalogue of Microorganisms (GCM) 10K type strain sequencing project: providing services to taxonomists for standard genome sequencing and annotation.</title>
        <authorList>
            <consortium name="The Broad Institute Genomics Platform"/>
            <consortium name="The Broad Institute Genome Sequencing Center for Infectious Disease"/>
            <person name="Wu L."/>
            <person name="Ma J."/>
        </authorList>
    </citation>
    <scope>NUCLEOTIDE SEQUENCE [LARGE SCALE GENOMIC DNA]</scope>
    <source>
        <strain evidence="7">JCM 18200</strain>
    </source>
</reference>